<dbReference type="InterPro" id="IPR016166">
    <property type="entry name" value="FAD-bd_PCMH"/>
</dbReference>
<sequence length="411" mass="43378">MHDLPESATTDPQVLAALSTDASRATATGLPFAAVRARTTHDVSRALAWASRRRVPVSVRGAGTGLAGGAVAYRGGLVLSLAGMDSVLEVDVPGRLMRVQPGVITAEVDRVAGRHGLMYAPDPASHRESTIGGNIATNAGRLRCVRYGVTADSVAGLQVVLADGRMVTTGSRTRKNVVGYDLTRLFIGSEGTLGVVTEATLRLLPRPTGTPATVRAVFATLEAAGAAVASAMAGPVTPEVMEMMDRASVDIVERYQPTGLADIAGAAVLVAQTTGIQARTAAEETGPRRCSQRSNASALTRACSFLPSPTPATATCIPRCSSRTTEQRQWPRRSASCIASLRRRCGWEDPQRRARRGQREGARCTRAAGRRHTDRAPRHQDRPGPGGGTQPRPRLLNACSPVVCQRPEGSR</sequence>
<gene>
    <name evidence="5" type="ORF">RM445_26565</name>
</gene>
<feature type="domain" description="FAD-binding PCMH-type" evidence="4">
    <location>
        <begin position="27"/>
        <end position="206"/>
    </location>
</feature>
<dbReference type="SUPFAM" id="SSF55103">
    <property type="entry name" value="FAD-linked oxidases, C-terminal domain"/>
    <property type="match status" value="1"/>
</dbReference>
<dbReference type="Gene3D" id="3.30.465.10">
    <property type="match status" value="1"/>
</dbReference>
<dbReference type="EMBL" id="JAVREJ010000025">
    <property type="protein sequence ID" value="MDT0353081.1"/>
    <property type="molecule type" value="Genomic_DNA"/>
</dbReference>
<evidence type="ECO:0000259" key="4">
    <source>
        <dbReference type="PROSITE" id="PS51387"/>
    </source>
</evidence>
<feature type="region of interest" description="Disordered" evidence="3">
    <location>
        <begin position="349"/>
        <end position="411"/>
    </location>
</feature>
<dbReference type="PANTHER" id="PTHR42934:SF2">
    <property type="entry name" value="GLYCOLATE OXIDASE SUBUNIT GLCD"/>
    <property type="match status" value="1"/>
</dbReference>
<proteinExistence type="predicted"/>
<dbReference type="SUPFAM" id="SSF56176">
    <property type="entry name" value="FAD-binding/transporter-associated domain-like"/>
    <property type="match status" value="1"/>
</dbReference>
<dbReference type="InterPro" id="IPR016169">
    <property type="entry name" value="FAD-bd_PCMH_sub2"/>
</dbReference>
<organism evidence="5 6">
    <name type="scientific">Pseudonocardia charpentierae</name>
    <dbReference type="NCBI Taxonomy" id="3075545"/>
    <lineage>
        <taxon>Bacteria</taxon>
        <taxon>Bacillati</taxon>
        <taxon>Actinomycetota</taxon>
        <taxon>Actinomycetes</taxon>
        <taxon>Pseudonocardiales</taxon>
        <taxon>Pseudonocardiaceae</taxon>
        <taxon>Pseudonocardia</taxon>
    </lineage>
</organism>
<evidence type="ECO:0000256" key="1">
    <source>
        <dbReference type="ARBA" id="ARBA00022630"/>
    </source>
</evidence>
<dbReference type="Pfam" id="PF01565">
    <property type="entry name" value="FAD_binding_4"/>
    <property type="match status" value="1"/>
</dbReference>
<dbReference type="InterPro" id="IPR004113">
    <property type="entry name" value="FAD-bd_oxidored_4_C"/>
</dbReference>
<dbReference type="InterPro" id="IPR006094">
    <property type="entry name" value="Oxid_FAD_bind_N"/>
</dbReference>
<protein>
    <submittedName>
        <fullName evidence="5">FAD-binding protein</fullName>
    </submittedName>
</protein>
<dbReference type="InterPro" id="IPR016164">
    <property type="entry name" value="FAD-linked_Oxase-like_C"/>
</dbReference>
<keyword evidence="1" id="KW-0285">Flavoprotein</keyword>
<reference evidence="6" key="1">
    <citation type="submission" date="2023-07" db="EMBL/GenBank/DDBJ databases">
        <title>30 novel species of actinomycetes from the DSMZ collection.</title>
        <authorList>
            <person name="Nouioui I."/>
        </authorList>
    </citation>
    <scope>NUCLEOTIDE SEQUENCE [LARGE SCALE GENOMIC DNA]</scope>
    <source>
        <strain evidence="6">DSM 45834</strain>
    </source>
</reference>
<dbReference type="Pfam" id="PF02913">
    <property type="entry name" value="FAD-oxidase_C"/>
    <property type="match status" value="1"/>
</dbReference>
<evidence type="ECO:0000256" key="3">
    <source>
        <dbReference type="SAM" id="MobiDB-lite"/>
    </source>
</evidence>
<keyword evidence="2" id="KW-0274">FAD</keyword>
<name>A0ABU2NGK3_9PSEU</name>
<evidence type="ECO:0000256" key="2">
    <source>
        <dbReference type="ARBA" id="ARBA00022827"/>
    </source>
</evidence>
<dbReference type="PROSITE" id="PS51387">
    <property type="entry name" value="FAD_PCMH"/>
    <property type="match status" value="1"/>
</dbReference>
<keyword evidence="6" id="KW-1185">Reference proteome</keyword>
<evidence type="ECO:0000313" key="6">
    <source>
        <dbReference type="Proteomes" id="UP001183202"/>
    </source>
</evidence>
<accession>A0ABU2NGK3</accession>
<dbReference type="PANTHER" id="PTHR42934">
    <property type="entry name" value="GLYCOLATE OXIDASE SUBUNIT GLCD"/>
    <property type="match status" value="1"/>
</dbReference>
<feature type="compositionally biased region" description="Basic and acidic residues" evidence="3">
    <location>
        <begin position="349"/>
        <end position="363"/>
    </location>
</feature>
<comment type="caution">
    <text evidence="5">The sequence shown here is derived from an EMBL/GenBank/DDBJ whole genome shotgun (WGS) entry which is preliminary data.</text>
</comment>
<dbReference type="InterPro" id="IPR036318">
    <property type="entry name" value="FAD-bd_PCMH-like_sf"/>
</dbReference>
<dbReference type="Proteomes" id="UP001183202">
    <property type="component" value="Unassembled WGS sequence"/>
</dbReference>
<evidence type="ECO:0000313" key="5">
    <source>
        <dbReference type="EMBL" id="MDT0353081.1"/>
    </source>
</evidence>
<dbReference type="InterPro" id="IPR051914">
    <property type="entry name" value="FAD-linked_OxidoTrans_Type4"/>
</dbReference>